<keyword evidence="1" id="KW-0812">Transmembrane</keyword>
<keyword evidence="1" id="KW-0472">Membrane</keyword>
<evidence type="ECO:0000313" key="2">
    <source>
        <dbReference type="EMBL" id="BAG17612.1"/>
    </source>
</evidence>
<accession>B1VSQ8</accession>
<protein>
    <submittedName>
        <fullName evidence="2">Uncharacterized protein</fullName>
    </submittedName>
</protein>
<evidence type="ECO:0000256" key="1">
    <source>
        <dbReference type="SAM" id="Phobius"/>
    </source>
</evidence>
<dbReference type="EMBL" id="AP009493">
    <property type="protein sequence ID" value="BAG17612.1"/>
    <property type="molecule type" value="Genomic_DNA"/>
</dbReference>
<name>B1VSQ8_STRGG</name>
<sequence length="127" mass="13276">MIVLAVRCRPGQSRSVAGLCRGRRQSPVICSDAEQCDLRAGAPMTSGDGERTPTEIGGAHIGLAATIIALIVVASFSGPRWTVIVAGGLTAWFVLALAVIRIRGGGGREAVRRAYAATFGWGDHITF</sequence>
<feature type="transmembrane region" description="Helical" evidence="1">
    <location>
        <begin position="56"/>
        <end position="77"/>
    </location>
</feature>
<evidence type="ECO:0000313" key="3">
    <source>
        <dbReference type="Proteomes" id="UP000001685"/>
    </source>
</evidence>
<gene>
    <name evidence="2" type="ordered locus">SGR_783</name>
</gene>
<organism evidence="2 3">
    <name type="scientific">Streptomyces griseus subsp. griseus (strain JCM 4626 / CBS 651.72 / NBRC 13350 / KCC S-0626 / ISP 5235)</name>
    <dbReference type="NCBI Taxonomy" id="455632"/>
    <lineage>
        <taxon>Bacteria</taxon>
        <taxon>Bacillati</taxon>
        <taxon>Actinomycetota</taxon>
        <taxon>Actinomycetes</taxon>
        <taxon>Kitasatosporales</taxon>
        <taxon>Streptomycetaceae</taxon>
        <taxon>Streptomyces</taxon>
    </lineage>
</organism>
<keyword evidence="1" id="KW-1133">Transmembrane helix</keyword>
<dbReference type="HOGENOM" id="CLU_1969300_0_0_11"/>
<dbReference type="eggNOG" id="ENOG5031WPR">
    <property type="taxonomic scope" value="Bacteria"/>
</dbReference>
<dbReference type="Proteomes" id="UP000001685">
    <property type="component" value="Chromosome"/>
</dbReference>
<proteinExistence type="predicted"/>
<dbReference type="AlphaFoldDB" id="B1VSQ8"/>
<feature type="transmembrane region" description="Helical" evidence="1">
    <location>
        <begin position="83"/>
        <end position="102"/>
    </location>
</feature>
<dbReference type="KEGG" id="sgr:SGR_783"/>
<reference evidence="3" key="1">
    <citation type="journal article" date="2008" name="J. Bacteriol.">
        <title>Genome sequence of the streptomycin-producing microorganism Streptomyces griseus IFO 13350.</title>
        <authorList>
            <person name="Ohnishi Y."/>
            <person name="Ishikawa J."/>
            <person name="Hara H."/>
            <person name="Suzuki H."/>
            <person name="Ikenoya M."/>
            <person name="Ikeda H."/>
            <person name="Yamashita A."/>
            <person name="Hattori M."/>
            <person name="Horinouchi S."/>
        </authorList>
    </citation>
    <scope>NUCLEOTIDE SEQUENCE [LARGE SCALE GENOMIC DNA]</scope>
    <source>
        <strain evidence="3">JCM 4626 / NBRC 13350</strain>
    </source>
</reference>